<dbReference type="STRING" id="1544798.LH29_08935"/>
<gene>
    <name evidence="6" type="ORF">LH29_08935</name>
</gene>
<keyword evidence="7" id="KW-1185">Reference proteome</keyword>
<sequence>MKQLNRIIRLTLIATVILMWGCWRDDDTNAKKTADGKTSLFGEVTDPETPQPSTGDGAYEYAAADGSGRSSGTGSPTSTGDWGGGNPNGQYEPGVLTAGEWNDLDNWEFWNNLLNNQEYYEDVNKWNLKEIKRYSFVVFDKNESPVANAEISLFSDEVEVWKTKTDNKGKASLWSDLNLDGLTARVAFDGAEELIDALEYADGINTVYLDKTVENNKVIDVYFAVDATGSMSDEINYLKAELNDVIVRIKENNPSLEMRFGSVFYRDEGDEFVTRPFSFTSDESSLVSFISEQSADGGGDFPEAVHSALDVAITQSSWNNDASARILFLLLDAPPHYTQDVISSLESNLIKAADKGIKIVPITASGIDKATEYLMRSFAILTNGTYVFITDDSGVGNDHLEPTIGEFELEKLNDLMVRLVSEYVP</sequence>
<evidence type="ECO:0000256" key="1">
    <source>
        <dbReference type="ARBA" id="ARBA00004613"/>
    </source>
</evidence>
<evidence type="ECO:0000256" key="2">
    <source>
        <dbReference type="ARBA" id="ARBA00022525"/>
    </source>
</evidence>
<comment type="caution">
    <text evidence="6">The sequence shown here is derived from an EMBL/GenBank/DDBJ whole genome shotgun (WGS) entry which is preliminary data.</text>
</comment>
<evidence type="ECO:0000256" key="3">
    <source>
        <dbReference type="ARBA" id="ARBA00022729"/>
    </source>
</evidence>
<protein>
    <recommendedName>
        <fullName evidence="5">VWFA domain-containing protein</fullName>
    </recommendedName>
</protein>
<evidence type="ECO:0000259" key="5">
    <source>
        <dbReference type="PROSITE" id="PS50234"/>
    </source>
</evidence>
<dbReference type="CDD" id="cd00198">
    <property type="entry name" value="vWFA"/>
    <property type="match status" value="1"/>
</dbReference>
<feature type="compositionally biased region" description="Low complexity" evidence="4">
    <location>
        <begin position="55"/>
        <end position="80"/>
    </location>
</feature>
<dbReference type="PANTHER" id="PTHR47763">
    <property type="entry name" value="ALPHA-PROTEIN KINASE VWKA"/>
    <property type="match status" value="1"/>
</dbReference>
<proteinExistence type="predicted"/>
<feature type="domain" description="VWFA" evidence="5">
    <location>
        <begin position="220"/>
        <end position="407"/>
    </location>
</feature>
<dbReference type="InterPro" id="IPR052969">
    <property type="entry name" value="Thr-specific_kinase-like"/>
</dbReference>
<dbReference type="RefSeq" id="WP_045027738.1">
    <property type="nucleotide sequence ID" value="NZ_JRHC01000001.1"/>
</dbReference>
<dbReference type="SUPFAM" id="SSF53300">
    <property type="entry name" value="vWA-like"/>
    <property type="match status" value="1"/>
</dbReference>
<comment type="subcellular location">
    <subcellularLocation>
        <location evidence="1">Secreted</location>
    </subcellularLocation>
</comment>
<dbReference type="InterPro" id="IPR002035">
    <property type="entry name" value="VWF_A"/>
</dbReference>
<dbReference type="Gene3D" id="3.40.50.410">
    <property type="entry name" value="von Willebrand factor, type A domain"/>
    <property type="match status" value="1"/>
</dbReference>
<dbReference type="InterPro" id="IPR036465">
    <property type="entry name" value="vWFA_dom_sf"/>
</dbReference>
<organism evidence="6 7">
    <name type="scientific">Draconibacterium sediminis</name>
    <dbReference type="NCBI Taxonomy" id="1544798"/>
    <lineage>
        <taxon>Bacteria</taxon>
        <taxon>Pseudomonadati</taxon>
        <taxon>Bacteroidota</taxon>
        <taxon>Bacteroidia</taxon>
        <taxon>Marinilabiliales</taxon>
        <taxon>Prolixibacteraceae</taxon>
        <taxon>Draconibacterium</taxon>
    </lineage>
</organism>
<name>A0A0D8JFF9_9BACT</name>
<evidence type="ECO:0000256" key="4">
    <source>
        <dbReference type="SAM" id="MobiDB-lite"/>
    </source>
</evidence>
<dbReference type="InterPro" id="IPR056861">
    <property type="entry name" value="HMCN1-like_VWA"/>
</dbReference>
<dbReference type="Proteomes" id="UP000032544">
    <property type="component" value="Unassembled WGS sequence"/>
</dbReference>
<dbReference type="AlphaFoldDB" id="A0A0D8JFF9"/>
<feature type="region of interest" description="Disordered" evidence="4">
    <location>
        <begin position="38"/>
        <end position="92"/>
    </location>
</feature>
<keyword evidence="3" id="KW-0732">Signal</keyword>
<dbReference type="Pfam" id="PF25106">
    <property type="entry name" value="VWA_4"/>
    <property type="match status" value="1"/>
</dbReference>
<dbReference type="PROSITE" id="PS50234">
    <property type="entry name" value="VWFA"/>
    <property type="match status" value="1"/>
</dbReference>
<dbReference type="SMART" id="SM00327">
    <property type="entry name" value="VWA"/>
    <property type="match status" value="1"/>
</dbReference>
<accession>A0A0D8JFF9</accession>
<dbReference type="EMBL" id="JRHC01000001">
    <property type="protein sequence ID" value="KJF45469.1"/>
    <property type="molecule type" value="Genomic_DNA"/>
</dbReference>
<dbReference type="PATRIC" id="fig|1544798.3.peg.1796"/>
<evidence type="ECO:0000313" key="6">
    <source>
        <dbReference type="EMBL" id="KJF45469.1"/>
    </source>
</evidence>
<keyword evidence="2" id="KW-0964">Secreted</keyword>
<dbReference type="OrthoDB" id="9805121at2"/>
<evidence type="ECO:0000313" key="7">
    <source>
        <dbReference type="Proteomes" id="UP000032544"/>
    </source>
</evidence>
<reference evidence="6 7" key="1">
    <citation type="submission" date="2014-09" db="EMBL/GenBank/DDBJ databases">
        <title>Draft Genome Sequence of Draconibacterium sp. JN14CK-3.</title>
        <authorList>
            <person name="Dong C."/>
            <person name="Lai Q."/>
            <person name="Shao Z."/>
        </authorList>
    </citation>
    <scope>NUCLEOTIDE SEQUENCE [LARGE SCALE GENOMIC DNA]</scope>
    <source>
        <strain evidence="6 7">JN14CK-3</strain>
    </source>
</reference>